<keyword evidence="7 10" id="KW-0067">ATP-binding</keyword>
<dbReference type="CDD" id="cd05398">
    <property type="entry name" value="NT_ClassII-CCAase"/>
    <property type="match status" value="1"/>
</dbReference>
<keyword evidence="9 10" id="KW-0694">RNA-binding</keyword>
<dbReference type="AlphaFoldDB" id="A0A1Y1SAN0"/>
<feature type="binding site" evidence="10">
    <location>
        <position position="20"/>
    </location>
    <ligand>
        <name>ATP</name>
        <dbReference type="ChEBI" id="CHEBI:30616"/>
    </ligand>
</feature>
<keyword evidence="5 10" id="KW-0547">Nucleotide-binding</keyword>
<dbReference type="GO" id="GO:0001680">
    <property type="term" value="P:tRNA 3'-terminal CCA addition"/>
    <property type="evidence" value="ECO:0007669"/>
    <property type="project" value="UniProtKB-UniRule"/>
</dbReference>
<feature type="binding site" evidence="10">
    <location>
        <position position="146"/>
    </location>
    <ligand>
        <name>ATP</name>
        <dbReference type="ChEBI" id="CHEBI:30616"/>
    </ligand>
</feature>
<dbReference type="EC" id="3.1.4.-" evidence="10"/>
<dbReference type="EMBL" id="AQQV01000004">
    <property type="protein sequence ID" value="ORE85495.1"/>
    <property type="molecule type" value="Genomic_DNA"/>
</dbReference>
<organism evidence="12 13">
    <name type="scientific">Oceanococcus atlanticus</name>
    <dbReference type="NCBI Taxonomy" id="1317117"/>
    <lineage>
        <taxon>Bacteria</taxon>
        <taxon>Pseudomonadati</taxon>
        <taxon>Pseudomonadota</taxon>
        <taxon>Gammaproteobacteria</taxon>
        <taxon>Chromatiales</taxon>
        <taxon>Oceanococcaceae</taxon>
        <taxon>Oceanococcus</taxon>
    </lineage>
</organism>
<evidence type="ECO:0000256" key="5">
    <source>
        <dbReference type="ARBA" id="ARBA00022741"/>
    </source>
</evidence>
<dbReference type="EC" id="3.1.3.-" evidence="10"/>
<keyword evidence="3 10" id="KW-0548">Nucleotidyltransferase</keyword>
<name>A0A1Y1SAN0_9GAMM</name>
<comment type="cofactor">
    <cofactor evidence="10">
        <name>Mg(2+)</name>
        <dbReference type="ChEBI" id="CHEBI:18420"/>
    </cofactor>
    <text evidence="10">Magnesium is required for nucleotidyltransferase activity.</text>
</comment>
<dbReference type="PROSITE" id="PS51831">
    <property type="entry name" value="HD"/>
    <property type="match status" value="1"/>
</dbReference>
<comment type="similarity">
    <text evidence="10">Belongs to the tRNA nucleotidyltransferase/poly(A) polymerase family. Bacterial CCA-adding enzyme type 1 subfamily.</text>
</comment>
<feature type="binding site" evidence="10">
    <location>
        <position position="146"/>
    </location>
    <ligand>
        <name>CTP</name>
        <dbReference type="ChEBI" id="CHEBI:37563"/>
    </ligand>
</feature>
<dbReference type="GO" id="GO:0042245">
    <property type="term" value="P:RNA repair"/>
    <property type="evidence" value="ECO:0007669"/>
    <property type="project" value="UniProtKB-KW"/>
</dbReference>
<keyword evidence="4 10" id="KW-0479">Metal-binding</keyword>
<dbReference type="GO" id="GO:0005524">
    <property type="term" value="F:ATP binding"/>
    <property type="evidence" value="ECO:0007669"/>
    <property type="project" value="UniProtKB-UniRule"/>
</dbReference>
<sequence length="419" mass="46740">MSTPTLHIPGEVYLVGGAVRDALLGLPVHERDWVVTGTTPQAMLEAGFRPVGKDFPVFLHPHSGEEYALARTERKSGHGYAGFEFHTSPDVTLEQDLQRRDLSINAIAQAADGSLIDPWGGREDLNKRQLRAVSAHFVEDPLRVLRVARFRARFHAQGFELETATEALLREIVASGELQHLVAERIWRETEKALMSAHPAEYFRLLRRIGALAVLFPELDRLYGVPQNAKYHPEVDSGIHAMLAIEQSAHISNDLATRFAVLCHDFGKGITPADVLPSHRGHEHRGVPLVKAFCQRLRVPKALEQSATAVTKLHLLCHQARELRPETLLKLFEQLDALRRPERVEMFVSACLADARGRTGFEQAHYPQADYLRRAFAALGEVSPAALIEQGLQGAALGKALRQARVDRLARFKRAELPE</sequence>
<feature type="binding site" evidence="10">
    <location>
        <position position="32"/>
    </location>
    <ligand>
        <name>Mg(2+)</name>
        <dbReference type="ChEBI" id="CHEBI:18420"/>
    </ligand>
</feature>
<dbReference type="EC" id="2.7.7.72" evidence="10"/>
<dbReference type="InterPro" id="IPR032828">
    <property type="entry name" value="PolyA_RNA-bd"/>
</dbReference>
<feature type="binding site" evidence="10">
    <location>
        <position position="149"/>
    </location>
    <ligand>
        <name>CTP</name>
        <dbReference type="ChEBI" id="CHEBI:37563"/>
    </ligand>
</feature>
<evidence type="ECO:0000256" key="8">
    <source>
        <dbReference type="ARBA" id="ARBA00022842"/>
    </source>
</evidence>
<dbReference type="GO" id="GO:0016791">
    <property type="term" value="F:phosphatase activity"/>
    <property type="evidence" value="ECO:0007669"/>
    <property type="project" value="UniProtKB-UniRule"/>
</dbReference>
<dbReference type="RefSeq" id="WP_240499494.1">
    <property type="nucleotide sequence ID" value="NZ_AQQV01000004.1"/>
</dbReference>
<comment type="subunit">
    <text evidence="10">Monomer. Can also form homodimers and oligomers.</text>
</comment>
<dbReference type="SUPFAM" id="SSF81891">
    <property type="entry name" value="Poly A polymerase C-terminal region-like"/>
    <property type="match status" value="1"/>
</dbReference>
<dbReference type="InterPro" id="IPR012006">
    <property type="entry name" value="CCA_bact"/>
</dbReference>
<dbReference type="Pfam" id="PF12627">
    <property type="entry name" value="PolyA_pol_RNAbd"/>
    <property type="match status" value="1"/>
</dbReference>
<feature type="binding site" evidence="10">
    <location>
        <position position="20"/>
    </location>
    <ligand>
        <name>CTP</name>
        <dbReference type="ChEBI" id="CHEBI:37563"/>
    </ligand>
</feature>
<dbReference type="PANTHER" id="PTHR47545:SF1">
    <property type="entry name" value="MULTIFUNCTIONAL CCA PROTEIN"/>
    <property type="match status" value="1"/>
</dbReference>
<dbReference type="Gene3D" id="3.30.460.10">
    <property type="entry name" value="Beta Polymerase, domain 2"/>
    <property type="match status" value="1"/>
</dbReference>
<dbReference type="HAMAP" id="MF_01261">
    <property type="entry name" value="CCA_bact_type1"/>
    <property type="match status" value="1"/>
</dbReference>
<dbReference type="GO" id="GO:0004112">
    <property type="term" value="F:cyclic-nucleotide phosphodiesterase activity"/>
    <property type="evidence" value="ECO:0007669"/>
    <property type="project" value="UniProtKB-UniRule"/>
</dbReference>
<dbReference type="STRING" id="1317117.ATO7_14773"/>
<comment type="domain">
    <text evidence="10">Comprises two domains: an N-terminal domain containing the nucleotidyltransferase activity and a C-terminal HD domain associated with both phosphodiesterase and phosphatase activities.</text>
</comment>
<keyword evidence="8 10" id="KW-0460">Magnesium</keyword>
<evidence type="ECO:0000256" key="9">
    <source>
        <dbReference type="ARBA" id="ARBA00022884"/>
    </source>
</evidence>
<evidence type="ECO:0000313" key="12">
    <source>
        <dbReference type="EMBL" id="ORE85495.1"/>
    </source>
</evidence>
<comment type="function">
    <text evidence="10">Catalyzes the addition and repair of the essential 3'-terminal CCA sequence in tRNAs without using a nucleic acid template. Adds these three nucleotides in the order of C, C, and A to the tRNA nucleotide-73, using CTP and ATP as substrates and producing inorganic pyrophosphate. tRNA 3'-terminal CCA addition is required both for tRNA processing and repair. Also involved in tRNA surveillance by mediating tandem CCA addition to generate a CCACCA at the 3' terminus of unstable tRNAs. While stable tRNAs receive only 3'-terminal CCA, unstable tRNAs are marked with CCACCA and rapidly degraded.</text>
</comment>
<evidence type="ECO:0000256" key="3">
    <source>
        <dbReference type="ARBA" id="ARBA00022695"/>
    </source>
</evidence>
<feature type="binding site" evidence="10">
    <location>
        <position position="17"/>
    </location>
    <ligand>
        <name>ATP</name>
        <dbReference type="ChEBI" id="CHEBI:30616"/>
    </ligand>
</feature>
<comment type="miscellaneous">
    <text evidence="10">A single active site specifically recognizes both ATP and CTP and is responsible for their addition.</text>
</comment>
<evidence type="ECO:0000256" key="1">
    <source>
        <dbReference type="ARBA" id="ARBA00022679"/>
    </source>
</evidence>
<feature type="binding site" evidence="10">
    <location>
        <position position="100"/>
    </location>
    <ligand>
        <name>CTP</name>
        <dbReference type="ChEBI" id="CHEBI:37563"/>
    </ligand>
</feature>
<keyword evidence="13" id="KW-1185">Reference proteome</keyword>
<comment type="catalytic activity">
    <reaction evidence="10">
        <text>a tRNA with a 3' CCA end + 2 CTP + ATP = a tRNA with a 3' CCACCA end + 3 diphosphate</text>
        <dbReference type="Rhea" id="RHEA:76235"/>
        <dbReference type="Rhea" id="RHEA-COMP:10468"/>
        <dbReference type="Rhea" id="RHEA-COMP:18655"/>
        <dbReference type="ChEBI" id="CHEBI:30616"/>
        <dbReference type="ChEBI" id="CHEBI:33019"/>
        <dbReference type="ChEBI" id="CHEBI:37563"/>
        <dbReference type="ChEBI" id="CHEBI:83071"/>
        <dbReference type="ChEBI" id="CHEBI:195187"/>
    </reaction>
</comment>
<dbReference type="NCBIfam" id="NF008137">
    <property type="entry name" value="PRK10885.1"/>
    <property type="match status" value="1"/>
</dbReference>
<dbReference type="GO" id="GO:0000049">
    <property type="term" value="F:tRNA binding"/>
    <property type="evidence" value="ECO:0007669"/>
    <property type="project" value="UniProtKB-UniRule"/>
</dbReference>
<evidence type="ECO:0000259" key="11">
    <source>
        <dbReference type="PROSITE" id="PS51831"/>
    </source>
</evidence>
<feature type="binding site" evidence="10">
    <location>
        <position position="149"/>
    </location>
    <ligand>
        <name>ATP</name>
        <dbReference type="ChEBI" id="CHEBI:30616"/>
    </ligand>
</feature>
<keyword evidence="10" id="KW-0533">Nickel</keyword>
<evidence type="ECO:0000256" key="4">
    <source>
        <dbReference type="ARBA" id="ARBA00022723"/>
    </source>
</evidence>
<dbReference type="Proteomes" id="UP000192342">
    <property type="component" value="Unassembled WGS sequence"/>
</dbReference>
<dbReference type="GO" id="GO:0004810">
    <property type="term" value="F:CCA tRNA nucleotidyltransferase activity"/>
    <property type="evidence" value="ECO:0007669"/>
    <property type="project" value="UniProtKB-UniRule"/>
</dbReference>
<dbReference type="InterPro" id="IPR006674">
    <property type="entry name" value="HD_domain"/>
</dbReference>
<keyword evidence="1 10" id="KW-0808">Transferase</keyword>
<feature type="binding site" evidence="10">
    <location>
        <position position="30"/>
    </location>
    <ligand>
        <name>Mg(2+)</name>
        <dbReference type="ChEBI" id="CHEBI:18420"/>
    </ligand>
</feature>
<comment type="cofactor">
    <cofactor evidence="10">
        <name>Ni(2+)</name>
        <dbReference type="ChEBI" id="CHEBI:49786"/>
    </cofactor>
    <text evidence="10">Nickel for phosphatase activity.</text>
</comment>
<dbReference type="HAMAP" id="MF_01262">
    <property type="entry name" value="CCA_bact_type2"/>
    <property type="match status" value="1"/>
</dbReference>
<protein>
    <recommendedName>
        <fullName evidence="10">Multifunctional CCA protein</fullName>
    </recommendedName>
    <domain>
        <recommendedName>
            <fullName evidence="10">CCA-adding enzyme</fullName>
            <ecNumber evidence="10">2.7.7.72</ecNumber>
        </recommendedName>
        <alternativeName>
            <fullName evidence="10">CCA tRNA nucleotidyltransferase</fullName>
        </alternativeName>
        <alternativeName>
            <fullName evidence="10">tRNA CCA-pyrophosphorylase</fullName>
        </alternativeName>
        <alternativeName>
            <fullName evidence="10">tRNA adenylyl-/cytidylyl-transferase</fullName>
        </alternativeName>
        <alternativeName>
            <fullName evidence="10">tRNA nucleotidyltransferase</fullName>
        </alternativeName>
        <alternativeName>
            <fullName evidence="10">tRNA-NT</fullName>
        </alternativeName>
    </domain>
    <domain>
        <recommendedName>
            <fullName evidence="10">2'-nucleotidase</fullName>
            <ecNumber evidence="10">3.1.3.-</ecNumber>
        </recommendedName>
    </domain>
    <domain>
        <recommendedName>
            <fullName evidence="10">2',3'-cyclic phosphodiesterase</fullName>
            <ecNumber evidence="10">3.1.4.-</ecNumber>
        </recommendedName>
    </domain>
    <domain>
        <recommendedName>
            <fullName evidence="10">Phosphatase</fullName>
        </recommendedName>
    </domain>
</protein>
<keyword evidence="10" id="KW-0511">Multifunctional enzyme</keyword>
<proteinExistence type="inferred from homology"/>
<feature type="domain" description="HD" evidence="11">
    <location>
        <begin position="237"/>
        <end position="338"/>
    </location>
</feature>
<dbReference type="Pfam" id="PF01743">
    <property type="entry name" value="PolyA_pol"/>
    <property type="match status" value="1"/>
</dbReference>
<dbReference type="GO" id="GO:0160016">
    <property type="term" value="F:CCACCA tRNA nucleotidyltransferase activity"/>
    <property type="evidence" value="ECO:0007669"/>
    <property type="project" value="RHEA"/>
</dbReference>
<evidence type="ECO:0000256" key="10">
    <source>
        <dbReference type="HAMAP-Rule" id="MF_01261"/>
    </source>
</evidence>
<keyword evidence="6 10" id="KW-0692">RNA repair</keyword>
<gene>
    <name evidence="10" type="primary">cca</name>
    <name evidence="12" type="ORF">ATO7_14773</name>
</gene>
<accession>A0A1Y1SAN0</accession>
<feature type="binding site" evidence="10">
    <location>
        <position position="100"/>
    </location>
    <ligand>
        <name>ATP</name>
        <dbReference type="ChEBI" id="CHEBI:30616"/>
    </ligand>
</feature>
<dbReference type="SUPFAM" id="SSF81301">
    <property type="entry name" value="Nucleotidyltransferase"/>
    <property type="match status" value="1"/>
</dbReference>
<evidence type="ECO:0000256" key="2">
    <source>
        <dbReference type="ARBA" id="ARBA00022694"/>
    </source>
</evidence>
<dbReference type="InterPro" id="IPR050124">
    <property type="entry name" value="tRNA_CCA-adding_enzyme"/>
</dbReference>
<dbReference type="Gene3D" id="1.10.3090.10">
    <property type="entry name" value="cca-adding enzyme, domain 2"/>
    <property type="match status" value="1"/>
</dbReference>
<keyword evidence="2 10" id="KW-0819">tRNA processing</keyword>
<evidence type="ECO:0000256" key="7">
    <source>
        <dbReference type="ARBA" id="ARBA00022840"/>
    </source>
</evidence>
<reference evidence="12 13" key="1">
    <citation type="submission" date="2013-04" db="EMBL/GenBank/DDBJ databases">
        <title>Oceanococcus atlanticus 22II-S10r2 Genome Sequencing.</title>
        <authorList>
            <person name="Lai Q."/>
            <person name="Li G."/>
            <person name="Shao Z."/>
        </authorList>
    </citation>
    <scope>NUCLEOTIDE SEQUENCE [LARGE SCALE GENOMIC DNA]</scope>
    <source>
        <strain evidence="12 13">22II-S10r2</strain>
    </source>
</reference>
<dbReference type="PANTHER" id="PTHR47545">
    <property type="entry name" value="MULTIFUNCTIONAL CCA PROTEIN"/>
    <property type="match status" value="1"/>
</dbReference>
<dbReference type="PIRSF" id="PIRSF000813">
    <property type="entry name" value="CCA_bact"/>
    <property type="match status" value="1"/>
</dbReference>
<evidence type="ECO:0000256" key="6">
    <source>
        <dbReference type="ARBA" id="ARBA00022800"/>
    </source>
</evidence>
<comment type="catalytic activity">
    <reaction evidence="10">
        <text>a tRNA precursor + 2 CTP + ATP = a tRNA with a 3' CCA end + 3 diphosphate</text>
        <dbReference type="Rhea" id="RHEA:14433"/>
        <dbReference type="Rhea" id="RHEA-COMP:10465"/>
        <dbReference type="Rhea" id="RHEA-COMP:10468"/>
        <dbReference type="ChEBI" id="CHEBI:30616"/>
        <dbReference type="ChEBI" id="CHEBI:33019"/>
        <dbReference type="ChEBI" id="CHEBI:37563"/>
        <dbReference type="ChEBI" id="CHEBI:74896"/>
        <dbReference type="ChEBI" id="CHEBI:83071"/>
        <dbReference type="EC" id="2.7.7.72"/>
    </reaction>
</comment>
<dbReference type="InterPro" id="IPR043519">
    <property type="entry name" value="NT_sf"/>
</dbReference>
<feature type="binding site" evidence="10">
    <location>
        <position position="17"/>
    </location>
    <ligand>
        <name>CTP</name>
        <dbReference type="ChEBI" id="CHEBI:37563"/>
    </ligand>
</feature>
<dbReference type="GO" id="GO:0000287">
    <property type="term" value="F:magnesium ion binding"/>
    <property type="evidence" value="ECO:0007669"/>
    <property type="project" value="UniProtKB-UniRule"/>
</dbReference>
<comment type="caution">
    <text evidence="12">The sequence shown here is derived from an EMBL/GenBank/DDBJ whole genome shotgun (WGS) entry which is preliminary data.</text>
</comment>
<dbReference type="InterPro" id="IPR002646">
    <property type="entry name" value="PolA_pol_head_dom"/>
</dbReference>
<keyword evidence="10" id="KW-0378">Hydrolase</keyword>
<evidence type="ECO:0000313" key="13">
    <source>
        <dbReference type="Proteomes" id="UP000192342"/>
    </source>
</evidence>